<sequence length="492" mass="54495">MKTTNSLSQSHKILFLNTLAFTVCFACWTLNGVLVTFLVDNGIFHWSVVQVGWLLGIPILTGSIMRLPIGMLTDKFGGKYVFSLLLLLSSIPLFLLPYADSFFMFALLSFFFGMVGTSFAVGIGYTSIWYPKEWQGRALGIFGMGNAGAAITTFLAPSLLNHFSLEDPQNGWKILPIIYAFSLVLIGIAFLIFAKNKKIENHTKSVRQMLGSLKSARVWRFGAYYFLVFGCFVAYSQWLLPNFMNVYQTSLVMGGLFATMFSLPSGVIRAFGGYLSDKFGARKVMYWVLSSSAVLSALLMVPKMEITTTGPGVLATKKGTVTSITKDNIKIGETEFDITQKQENNSENTILPTRTSWQQVVVAQNQTVKKKELLAKGITVIKFDANMWVFLILVILIGISWGIGKAAVYKHIPEYFPTEVGVVGGMVGMIGGLGGFLGPIIFGYLLTATGIWSSSWIFILLFSTICLVWMHYTVTKIMNEKQLALAKVIDRK</sequence>
<organism evidence="9 10">
    <name type="scientific">Flavobacterium plurextorum</name>
    <dbReference type="NCBI Taxonomy" id="1114867"/>
    <lineage>
        <taxon>Bacteria</taxon>
        <taxon>Pseudomonadati</taxon>
        <taxon>Bacteroidota</taxon>
        <taxon>Flavobacteriia</taxon>
        <taxon>Flavobacteriales</taxon>
        <taxon>Flavobacteriaceae</taxon>
        <taxon>Flavobacterium</taxon>
    </lineage>
</organism>
<protein>
    <submittedName>
        <fullName evidence="9">MFS transporter</fullName>
    </submittedName>
</protein>
<dbReference type="Proteomes" id="UP000198381">
    <property type="component" value="Unassembled WGS sequence"/>
</dbReference>
<feature type="transmembrane region" description="Helical" evidence="7">
    <location>
        <begin position="451"/>
        <end position="472"/>
    </location>
</feature>
<accession>A0ABX4CP92</accession>
<dbReference type="Pfam" id="PF07690">
    <property type="entry name" value="MFS_1"/>
    <property type="match status" value="2"/>
</dbReference>
<keyword evidence="6 7" id="KW-0472">Membrane</keyword>
<dbReference type="Gene3D" id="1.20.1250.20">
    <property type="entry name" value="MFS general substrate transporter like domains"/>
    <property type="match status" value="2"/>
</dbReference>
<dbReference type="InterPro" id="IPR044772">
    <property type="entry name" value="NO3_transporter"/>
</dbReference>
<feature type="transmembrane region" description="Helical" evidence="7">
    <location>
        <begin position="284"/>
        <end position="301"/>
    </location>
</feature>
<feature type="domain" description="Major facilitator superfamily (MFS) profile" evidence="8">
    <location>
        <begin position="12"/>
        <end position="481"/>
    </location>
</feature>
<proteinExistence type="inferred from homology"/>
<keyword evidence="3 7" id="KW-0812">Transmembrane</keyword>
<feature type="transmembrane region" description="Helical" evidence="7">
    <location>
        <begin position="43"/>
        <end position="65"/>
    </location>
</feature>
<dbReference type="InterPro" id="IPR020846">
    <property type="entry name" value="MFS_dom"/>
</dbReference>
<dbReference type="RefSeq" id="WP_089059600.1">
    <property type="nucleotide sequence ID" value="NZ_MUHD01000043.1"/>
</dbReference>
<keyword evidence="5" id="KW-0534">Nitrate assimilation</keyword>
<feature type="transmembrane region" description="Helical" evidence="7">
    <location>
        <begin position="250"/>
        <end position="272"/>
    </location>
</feature>
<comment type="subcellular location">
    <subcellularLocation>
        <location evidence="1">Membrane</location>
        <topology evidence="1">Multi-pass membrane protein</topology>
    </subcellularLocation>
</comment>
<feature type="transmembrane region" description="Helical" evidence="7">
    <location>
        <begin position="12"/>
        <end position="37"/>
    </location>
</feature>
<evidence type="ECO:0000256" key="2">
    <source>
        <dbReference type="ARBA" id="ARBA00008432"/>
    </source>
</evidence>
<evidence type="ECO:0000259" key="8">
    <source>
        <dbReference type="PROSITE" id="PS50850"/>
    </source>
</evidence>
<comment type="caution">
    <text evidence="9">The sequence shown here is derived from an EMBL/GenBank/DDBJ whole genome shotgun (WGS) entry which is preliminary data.</text>
</comment>
<gene>
    <name evidence="9" type="ORF">B0A81_19695</name>
</gene>
<evidence type="ECO:0000256" key="4">
    <source>
        <dbReference type="ARBA" id="ARBA00022989"/>
    </source>
</evidence>
<feature type="transmembrane region" description="Helical" evidence="7">
    <location>
        <begin position="218"/>
        <end position="238"/>
    </location>
</feature>
<name>A0ABX4CP92_9FLAO</name>
<feature type="transmembrane region" description="Helical" evidence="7">
    <location>
        <begin position="387"/>
        <end position="408"/>
    </location>
</feature>
<evidence type="ECO:0000256" key="1">
    <source>
        <dbReference type="ARBA" id="ARBA00004141"/>
    </source>
</evidence>
<reference evidence="9 10" key="1">
    <citation type="submission" date="2016-11" db="EMBL/GenBank/DDBJ databases">
        <title>Whole genomes of Flavobacteriaceae.</title>
        <authorList>
            <person name="Stine C."/>
            <person name="Li C."/>
            <person name="Tadesse D."/>
        </authorList>
    </citation>
    <scope>NUCLEOTIDE SEQUENCE [LARGE SCALE GENOMIC DNA]</scope>
    <source>
        <strain evidence="9 10">CCUG 60112</strain>
    </source>
</reference>
<feature type="transmembrane region" description="Helical" evidence="7">
    <location>
        <begin position="77"/>
        <end position="96"/>
    </location>
</feature>
<evidence type="ECO:0000256" key="5">
    <source>
        <dbReference type="ARBA" id="ARBA00023063"/>
    </source>
</evidence>
<evidence type="ECO:0000256" key="6">
    <source>
        <dbReference type="ARBA" id="ARBA00023136"/>
    </source>
</evidence>
<dbReference type="InterPro" id="IPR036259">
    <property type="entry name" value="MFS_trans_sf"/>
</dbReference>
<dbReference type="EMBL" id="MUHD01000043">
    <property type="protein sequence ID" value="OXB01669.1"/>
    <property type="molecule type" value="Genomic_DNA"/>
</dbReference>
<dbReference type="InterPro" id="IPR011701">
    <property type="entry name" value="MFS"/>
</dbReference>
<dbReference type="SUPFAM" id="SSF103473">
    <property type="entry name" value="MFS general substrate transporter"/>
    <property type="match status" value="1"/>
</dbReference>
<comment type="similarity">
    <text evidence="2">Belongs to the major facilitator superfamily. Nitrate/nitrite porter (TC 2.A.1.8) family.</text>
</comment>
<keyword evidence="10" id="KW-1185">Reference proteome</keyword>
<evidence type="ECO:0000256" key="3">
    <source>
        <dbReference type="ARBA" id="ARBA00022692"/>
    </source>
</evidence>
<feature type="transmembrane region" description="Helical" evidence="7">
    <location>
        <begin position="138"/>
        <end position="160"/>
    </location>
</feature>
<feature type="transmembrane region" description="Helical" evidence="7">
    <location>
        <begin position="420"/>
        <end position="445"/>
    </location>
</feature>
<feature type="transmembrane region" description="Helical" evidence="7">
    <location>
        <begin position="102"/>
        <end position="126"/>
    </location>
</feature>
<evidence type="ECO:0000313" key="9">
    <source>
        <dbReference type="EMBL" id="OXB01669.1"/>
    </source>
</evidence>
<evidence type="ECO:0000256" key="7">
    <source>
        <dbReference type="SAM" id="Phobius"/>
    </source>
</evidence>
<dbReference type="PROSITE" id="PS50850">
    <property type="entry name" value="MFS"/>
    <property type="match status" value="1"/>
</dbReference>
<feature type="transmembrane region" description="Helical" evidence="7">
    <location>
        <begin position="172"/>
        <end position="194"/>
    </location>
</feature>
<keyword evidence="4 7" id="KW-1133">Transmembrane helix</keyword>
<evidence type="ECO:0000313" key="10">
    <source>
        <dbReference type="Proteomes" id="UP000198381"/>
    </source>
</evidence>
<dbReference type="PANTHER" id="PTHR23515">
    <property type="entry name" value="HIGH-AFFINITY NITRATE TRANSPORTER 2.3"/>
    <property type="match status" value="1"/>
</dbReference>